<sequence>MFGKKKVFEDLPNTMVLTTKDVIENKRGILFVSHDADDGMWQFHSGTDVNMEDAMLVALEEIVELDPTITAVADLALGWVAWRDDKLSPWKREQSN</sequence>
<keyword evidence="2" id="KW-1185">Reference proteome</keyword>
<accession>A0ABT9TTK9</accession>
<dbReference type="Proteomes" id="UP001229346">
    <property type="component" value="Unassembled WGS sequence"/>
</dbReference>
<name>A0ABT9TTK9_PAEHA</name>
<dbReference type="EMBL" id="JAUSSU010000001">
    <property type="protein sequence ID" value="MDQ0110683.1"/>
    <property type="molecule type" value="Genomic_DNA"/>
</dbReference>
<evidence type="ECO:0008006" key="3">
    <source>
        <dbReference type="Google" id="ProtNLM"/>
    </source>
</evidence>
<comment type="caution">
    <text evidence="1">The sequence shown here is derived from an EMBL/GenBank/DDBJ whole genome shotgun (WGS) entry which is preliminary data.</text>
</comment>
<proteinExistence type="predicted"/>
<protein>
    <recommendedName>
        <fullName evidence="3">DUF2185 domain-containing protein</fullName>
    </recommendedName>
</protein>
<gene>
    <name evidence="1" type="ORF">J2T15_000099</name>
</gene>
<evidence type="ECO:0000313" key="1">
    <source>
        <dbReference type="EMBL" id="MDQ0110683.1"/>
    </source>
</evidence>
<organism evidence="1 2">
    <name type="scientific">Paenibacillus harenae</name>
    <dbReference type="NCBI Taxonomy" id="306543"/>
    <lineage>
        <taxon>Bacteria</taxon>
        <taxon>Bacillati</taxon>
        <taxon>Bacillota</taxon>
        <taxon>Bacilli</taxon>
        <taxon>Bacillales</taxon>
        <taxon>Paenibacillaceae</taxon>
        <taxon>Paenibacillus</taxon>
    </lineage>
</organism>
<reference evidence="1 2" key="1">
    <citation type="submission" date="2023-07" db="EMBL/GenBank/DDBJ databases">
        <title>Sorghum-associated microbial communities from plants grown in Nebraska, USA.</title>
        <authorList>
            <person name="Schachtman D."/>
        </authorList>
    </citation>
    <scope>NUCLEOTIDE SEQUENCE [LARGE SCALE GENOMIC DNA]</scope>
    <source>
        <strain evidence="1 2">CC482</strain>
    </source>
</reference>
<evidence type="ECO:0000313" key="2">
    <source>
        <dbReference type="Proteomes" id="UP001229346"/>
    </source>
</evidence>
<dbReference type="RefSeq" id="WP_307199974.1">
    <property type="nucleotide sequence ID" value="NZ_JAUSSU010000001.1"/>
</dbReference>